<organism evidence="1">
    <name type="scientific">Arundo donax</name>
    <name type="common">Giant reed</name>
    <name type="synonym">Donax arundinaceus</name>
    <dbReference type="NCBI Taxonomy" id="35708"/>
    <lineage>
        <taxon>Eukaryota</taxon>
        <taxon>Viridiplantae</taxon>
        <taxon>Streptophyta</taxon>
        <taxon>Embryophyta</taxon>
        <taxon>Tracheophyta</taxon>
        <taxon>Spermatophyta</taxon>
        <taxon>Magnoliopsida</taxon>
        <taxon>Liliopsida</taxon>
        <taxon>Poales</taxon>
        <taxon>Poaceae</taxon>
        <taxon>PACMAD clade</taxon>
        <taxon>Arundinoideae</taxon>
        <taxon>Arundineae</taxon>
        <taxon>Arundo</taxon>
    </lineage>
</organism>
<reference evidence="1" key="2">
    <citation type="journal article" date="2015" name="Data Brief">
        <title>Shoot transcriptome of the giant reed, Arundo donax.</title>
        <authorList>
            <person name="Barrero R.A."/>
            <person name="Guerrero F.D."/>
            <person name="Moolhuijzen P."/>
            <person name="Goolsby J.A."/>
            <person name="Tidwell J."/>
            <person name="Bellgard S.E."/>
            <person name="Bellgard M.I."/>
        </authorList>
    </citation>
    <scope>NUCLEOTIDE SEQUENCE</scope>
    <source>
        <tissue evidence="1">Shoot tissue taken approximately 20 cm above the soil surface</tissue>
    </source>
</reference>
<accession>A0A0A9D752</accession>
<reference evidence="1" key="1">
    <citation type="submission" date="2014-09" db="EMBL/GenBank/DDBJ databases">
        <authorList>
            <person name="Magalhaes I.L.F."/>
            <person name="Oliveira U."/>
            <person name="Santos F.R."/>
            <person name="Vidigal T.H.D.A."/>
            <person name="Brescovit A.D."/>
            <person name="Santos A.J."/>
        </authorList>
    </citation>
    <scope>NUCLEOTIDE SEQUENCE</scope>
    <source>
        <tissue evidence="1">Shoot tissue taken approximately 20 cm above the soil surface</tissue>
    </source>
</reference>
<protein>
    <submittedName>
        <fullName evidence="1">Uncharacterized protein</fullName>
    </submittedName>
</protein>
<name>A0A0A9D752_ARUDO</name>
<proteinExistence type="predicted"/>
<sequence length="52" mass="5530">MNFADTSTRSAKIYGRILLVIHKYSGHCGQAPHLLGGESACYNSGTDTKSDG</sequence>
<dbReference type="EMBL" id="GBRH01213451">
    <property type="protein sequence ID" value="JAD84444.1"/>
    <property type="molecule type" value="Transcribed_RNA"/>
</dbReference>
<dbReference type="AlphaFoldDB" id="A0A0A9D752"/>
<evidence type="ECO:0000313" key="1">
    <source>
        <dbReference type="EMBL" id="JAD84444.1"/>
    </source>
</evidence>